<dbReference type="STRING" id="1125411.W908_04725"/>
<keyword evidence="4" id="KW-0813">Transport</keyword>
<evidence type="ECO:0000256" key="1">
    <source>
        <dbReference type="ARBA" id="ARBA00007557"/>
    </source>
</evidence>
<sequence>MKIIIPVKRVLDPYTQARVNKQTQQVDLSNAKMAMNPFCEIAVEEALTLKEGGAATETIAVSIGTDKTVDTLRTALAMGVDRAIFIKTDSELDLQPLHVGKILANIIQREEAQLIIMGKQAVDNDNNQTGQILSGLLNYSLGTFISKFDLSSDSNSVEVSREIDSGIETRKLNLPAIVTVDLRLNEPRYASLPNIMKARSKPLETIELSSLGIDTSPRIKVVSVEESGTKDRASKQISSAEELFTELNQMGVL</sequence>
<name>A0A0M4M063_9GAMM</name>
<accession>A0A0M4M063</accession>
<gene>
    <name evidence="10" type="ORF">W908_04725</name>
</gene>
<dbReference type="AlphaFoldDB" id="A0A0M4M063"/>
<comment type="subunit">
    <text evidence="2">Heterodimer of an alpha and a beta subunit.</text>
</comment>
<dbReference type="PANTHER" id="PTHR21294">
    <property type="entry name" value="ELECTRON TRANSFER FLAVOPROTEIN BETA-SUBUNIT"/>
    <property type="match status" value="1"/>
</dbReference>
<dbReference type="InterPro" id="IPR014730">
    <property type="entry name" value="ETF_a/b_N"/>
</dbReference>
<evidence type="ECO:0000313" key="10">
    <source>
        <dbReference type="EMBL" id="ALE01924.1"/>
    </source>
</evidence>
<dbReference type="Proteomes" id="UP000068905">
    <property type="component" value="Chromosome"/>
</dbReference>
<dbReference type="RefSeq" id="WP_053820136.1">
    <property type="nucleotide sequence ID" value="NZ_CP006911.1"/>
</dbReference>
<dbReference type="Gene3D" id="3.40.50.620">
    <property type="entry name" value="HUPs"/>
    <property type="match status" value="1"/>
</dbReference>
<dbReference type="PANTHER" id="PTHR21294:SF8">
    <property type="entry name" value="ELECTRON TRANSFER FLAVOPROTEIN SUBUNIT BETA"/>
    <property type="match status" value="1"/>
</dbReference>
<evidence type="ECO:0000256" key="4">
    <source>
        <dbReference type="ARBA" id="ARBA00022448"/>
    </source>
</evidence>
<organism evidence="10 11">
    <name type="scientific">Candidatus Pseudothioglobus singularis PS1</name>
    <dbReference type="NCBI Taxonomy" id="1125411"/>
    <lineage>
        <taxon>Bacteria</taxon>
        <taxon>Pseudomonadati</taxon>
        <taxon>Pseudomonadota</taxon>
        <taxon>Gammaproteobacteria</taxon>
        <taxon>Candidatus Pseudothioglobaceae</taxon>
        <taxon>Candidatus Pseudothioglobus</taxon>
    </lineage>
</organism>
<dbReference type="PATRIC" id="fig|1125411.7.peg.928"/>
<evidence type="ECO:0000256" key="2">
    <source>
        <dbReference type="ARBA" id="ARBA00011355"/>
    </source>
</evidence>
<evidence type="ECO:0000256" key="6">
    <source>
        <dbReference type="ARBA" id="ARBA00025649"/>
    </source>
</evidence>
<evidence type="ECO:0000256" key="8">
    <source>
        <dbReference type="ARBA" id="ARBA00049933"/>
    </source>
</evidence>
<dbReference type="GO" id="GO:0009055">
    <property type="term" value="F:electron transfer activity"/>
    <property type="evidence" value="ECO:0007669"/>
    <property type="project" value="InterPro"/>
</dbReference>
<dbReference type="PIRSF" id="PIRSF000090">
    <property type="entry name" value="Beta-ETF"/>
    <property type="match status" value="1"/>
</dbReference>
<proteinExistence type="inferred from homology"/>
<evidence type="ECO:0000256" key="7">
    <source>
        <dbReference type="ARBA" id="ARBA00042002"/>
    </source>
</evidence>
<dbReference type="Pfam" id="PF01012">
    <property type="entry name" value="ETF"/>
    <property type="match status" value="1"/>
</dbReference>
<dbReference type="FunFam" id="3.40.50.620:FF:000011">
    <property type="entry name" value="Electron transfer flavoprotein subunit beta"/>
    <property type="match status" value="1"/>
</dbReference>
<evidence type="ECO:0000256" key="5">
    <source>
        <dbReference type="ARBA" id="ARBA00022982"/>
    </source>
</evidence>
<protein>
    <recommendedName>
        <fullName evidence="3">Electron transfer flavoprotein subunit beta</fullName>
    </recommendedName>
    <alternativeName>
        <fullName evidence="7">Electron transfer flavoprotein small subunit</fullName>
    </alternativeName>
</protein>
<comment type="cofactor">
    <cofactor evidence="8">
        <name>AMP</name>
        <dbReference type="ChEBI" id="CHEBI:456215"/>
    </cofactor>
</comment>
<comment type="similarity">
    <text evidence="1">Belongs to the ETF beta-subunit/FixA family.</text>
</comment>
<comment type="function">
    <text evidence="6">The electron transfer flavoprotein serves as a specific electron acceptor for other dehydrogenases. It transfers the electrons to the main respiratory chain via ETF-ubiquinone oxidoreductase (ETF dehydrogenase).</text>
</comment>
<keyword evidence="11" id="KW-1185">Reference proteome</keyword>
<dbReference type="KEGG" id="tsn:W908_04725"/>
<reference evidence="10 11" key="1">
    <citation type="journal article" date="2015" name="Genome Announc.">
        <title>Genome Sequence of 'Candidatus Thioglobus singularis' Strain PS1, a Mixotroph from the SUP05 Clade of Marine Gammaproteobacteria.</title>
        <authorList>
            <person name="Marshall K.T."/>
            <person name="Morris R.M."/>
        </authorList>
    </citation>
    <scope>NUCLEOTIDE SEQUENCE [LARGE SCALE GENOMIC DNA]</scope>
    <source>
        <strain evidence="10 11">PS1</strain>
    </source>
</reference>
<keyword evidence="5" id="KW-0249">Electron transport</keyword>
<dbReference type="SUPFAM" id="SSF52402">
    <property type="entry name" value="Adenine nucleotide alpha hydrolases-like"/>
    <property type="match status" value="1"/>
</dbReference>
<feature type="domain" description="Electron transfer flavoprotein alpha/beta-subunit N-terminal" evidence="9">
    <location>
        <begin position="23"/>
        <end position="215"/>
    </location>
</feature>
<dbReference type="EMBL" id="CP006911">
    <property type="protein sequence ID" value="ALE01924.1"/>
    <property type="molecule type" value="Genomic_DNA"/>
</dbReference>
<dbReference type="CDD" id="cd01714">
    <property type="entry name" value="ETF_beta"/>
    <property type="match status" value="1"/>
</dbReference>
<dbReference type="InterPro" id="IPR033948">
    <property type="entry name" value="ETF_beta_N"/>
</dbReference>
<dbReference type="OrthoDB" id="9781325at2"/>
<dbReference type="InterPro" id="IPR012255">
    <property type="entry name" value="ETF_b"/>
</dbReference>
<dbReference type="InterPro" id="IPR014729">
    <property type="entry name" value="Rossmann-like_a/b/a_fold"/>
</dbReference>
<evidence type="ECO:0000313" key="11">
    <source>
        <dbReference type="Proteomes" id="UP000068905"/>
    </source>
</evidence>
<dbReference type="SMART" id="SM00893">
    <property type="entry name" value="ETF"/>
    <property type="match status" value="1"/>
</dbReference>
<dbReference type="GO" id="GO:0046395">
    <property type="term" value="P:carboxylic acid catabolic process"/>
    <property type="evidence" value="ECO:0007669"/>
    <property type="project" value="UniProtKB-ARBA"/>
</dbReference>
<evidence type="ECO:0000256" key="3">
    <source>
        <dbReference type="ARBA" id="ARBA00016797"/>
    </source>
</evidence>
<evidence type="ECO:0000259" key="9">
    <source>
        <dbReference type="SMART" id="SM00893"/>
    </source>
</evidence>